<dbReference type="RefSeq" id="WP_281883121.1">
    <property type="nucleotide sequence ID" value="NZ_BSDP01000001.1"/>
</dbReference>
<organism evidence="2 3">
    <name type="scientific">Agromyces rhizosphaerae</name>
    <dbReference type="NCBI Taxonomy" id="88374"/>
    <lineage>
        <taxon>Bacteria</taxon>
        <taxon>Bacillati</taxon>
        <taxon>Actinomycetota</taxon>
        <taxon>Actinomycetes</taxon>
        <taxon>Micrococcales</taxon>
        <taxon>Microbacteriaceae</taxon>
        <taxon>Agromyces</taxon>
    </lineage>
</organism>
<evidence type="ECO:0000313" key="3">
    <source>
        <dbReference type="Proteomes" id="UP001144396"/>
    </source>
</evidence>
<dbReference type="PROSITE" id="PS50902">
    <property type="entry name" value="FLAVODOXIN_LIKE"/>
    <property type="match status" value="1"/>
</dbReference>
<feature type="domain" description="Flavodoxin-like" evidence="1">
    <location>
        <begin position="3"/>
        <end position="161"/>
    </location>
</feature>
<keyword evidence="3" id="KW-1185">Reference proteome</keyword>
<dbReference type="Pfam" id="PF00258">
    <property type="entry name" value="Flavodoxin_1"/>
    <property type="match status" value="1"/>
</dbReference>
<sequence length="167" mass="17367">MRVLVVVESAWGNTAAIAEAIADGLRPADVEVVTTDAADAALPADLDLLLVGGPTQGFGMSTPDTRRTARDRGAPRVPERGIREWIDALDSAPRRIRVATFDTRTVTPRLPGSAAKKALKQLVGLGFEPAAKAETFGVHGFEGPLADGELGRATDWGGSLAQVVAAG</sequence>
<reference evidence="2" key="1">
    <citation type="submission" date="2022-12" db="EMBL/GenBank/DDBJ databases">
        <title>Reference genome sequencing for broad-spectrum identification of bacterial and archaeal isolates by mass spectrometry.</title>
        <authorList>
            <person name="Sekiguchi Y."/>
            <person name="Tourlousse D.M."/>
        </authorList>
    </citation>
    <scope>NUCLEOTIDE SEQUENCE</scope>
    <source>
        <strain evidence="2">14</strain>
    </source>
</reference>
<dbReference type="EMBL" id="BSDP01000001">
    <property type="protein sequence ID" value="GLI26981.1"/>
    <property type="molecule type" value="Genomic_DNA"/>
</dbReference>
<accession>A0A9W6CQG6</accession>
<dbReference type="AlphaFoldDB" id="A0A9W6CQG6"/>
<dbReference type="InterPro" id="IPR029039">
    <property type="entry name" value="Flavoprotein-like_sf"/>
</dbReference>
<evidence type="ECO:0000313" key="2">
    <source>
        <dbReference type="EMBL" id="GLI26981.1"/>
    </source>
</evidence>
<dbReference type="Gene3D" id="3.40.50.360">
    <property type="match status" value="1"/>
</dbReference>
<evidence type="ECO:0000259" key="1">
    <source>
        <dbReference type="PROSITE" id="PS50902"/>
    </source>
</evidence>
<dbReference type="Proteomes" id="UP001144396">
    <property type="component" value="Unassembled WGS sequence"/>
</dbReference>
<protein>
    <submittedName>
        <fullName evidence="2">Flavodoxin</fullName>
    </submittedName>
</protein>
<dbReference type="SUPFAM" id="SSF52218">
    <property type="entry name" value="Flavoproteins"/>
    <property type="match status" value="1"/>
</dbReference>
<comment type="caution">
    <text evidence="2">The sequence shown here is derived from an EMBL/GenBank/DDBJ whole genome shotgun (WGS) entry which is preliminary data.</text>
</comment>
<proteinExistence type="predicted"/>
<dbReference type="GO" id="GO:0010181">
    <property type="term" value="F:FMN binding"/>
    <property type="evidence" value="ECO:0007669"/>
    <property type="project" value="InterPro"/>
</dbReference>
<name>A0A9W6CQG6_9MICO</name>
<gene>
    <name evidence="2" type="ORF">ARHIZOSPH14_12230</name>
</gene>
<dbReference type="InterPro" id="IPR008254">
    <property type="entry name" value="Flavodoxin/NO_synth"/>
</dbReference>